<accession>A0ABT9VNA3</accession>
<name>A0ABT9VNA3_9BACI</name>
<dbReference type="InterPro" id="IPR034291">
    <property type="entry name" value="TMP_synthase"/>
</dbReference>
<evidence type="ECO:0000313" key="11">
    <source>
        <dbReference type="EMBL" id="MDQ0162463.1"/>
    </source>
</evidence>
<dbReference type="InterPro" id="IPR013785">
    <property type="entry name" value="Aldolase_TIM"/>
</dbReference>
<dbReference type="RefSeq" id="WP_044895671.1">
    <property type="nucleotide sequence ID" value="NZ_JAUSTR010000004.1"/>
</dbReference>
<feature type="binding site" evidence="9">
    <location>
        <begin position="126"/>
        <end position="128"/>
    </location>
    <ligand>
        <name>2-[(2R,5Z)-2-carboxy-4-methylthiazol-5(2H)-ylidene]ethyl phosphate</name>
        <dbReference type="ChEBI" id="CHEBI:62899"/>
    </ligand>
</feature>
<feature type="binding site" evidence="9">
    <location>
        <position position="100"/>
    </location>
    <ligand>
        <name>4-amino-2-methyl-5-(diphosphooxymethyl)pyrimidine</name>
        <dbReference type="ChEBI" id="CHEBI:57841"/>
    </ligand>
</feature>
<comment type="cofactor">
    <cofactor evidence="9">
        <name>Mg(2+)</name>
        <dbReference type="ChEBI" id="CHEBI:18420"/>
    </cofactor>
    <text evidence="9">Binds 1 Mg(2+) ion per subunit.</text>
</comment>
<keyword evidence="2 9" id="KW-0808">Transferase</keyword>
<keyword evidence="5 9" id="KW-0784">Thiamine biosynthesis</keyword>
<evidence type="ECO:0000256" key="2">
    <source>
        <dbReference type="ARBA" id="ARBA00022679"/>
    </source>
</evidence>
<evidence type="ECO:0000256" key="4">
    <source>
        <dbReference type="ARBA" id="ARBA00022842"/>
    </source>
</evidence>
<reference evidence="11 12" key="1">
    <citation type="submission" date="2023-07" db="EMBL/GenBank/DDBJ databases">
        <title>Genomic Encyclopedia of Type Strains, Phase IV (KMG-IV): sequencing the most valuable type-strain genomes for metagenomic binning, comparative biology and taxonomic classification.</title>
        <authorList>
            <person name="Goeker M."/>
        </authorList>
    </citation>
    <scope>NUCLEOTIDE SEQUENCE [LARGE SCALE GENOMIC DNA]</scope>
    <source>
        <strain evidence="11 12">DSM 19092</strain>
    </source>
</reference>
<keyword evidence="11" id="KW-0413">Isomerase</keyword>
<sequence length="202" mass="22476">MEIHAITDGKKTTSELMDIILSIEEYVDYIHIREKNKSAKEIIDLIDQLLQNNCPKEKLIINDRLDVAFMTNLSHVHLPQSSLPVQRVKNRFPQMCVGVSVHSLEEAKRAEQEGAQYVLFGHIFETDSKKGVEPRGITALKKIVESVSIPVVAIGGITLKNVQEVIKVGASGIAVMSYLFSSPHPQDAAKALKDSMKGMEKR</sequence>
<dbReference type="NCBIfam" id="NF005819">
    <property type="entry name" value="PRK07695.1"/>
    <property type="match status" value="1"/>
</dbReference>
<dbReference type="InterPro" id="IPR022998">
    <property type="entry name" value="ThiamineP_synth_TenI"/>
</dbReference>
<dbReference type="SUPFAM" id="SSF51391">
    <property type="entry name" value="Thiamin phosphate synthase"/>
    <property type="match status" value="1"/>
</dbReference>
<comment type="catalytic activity">
    <reaction evidence="6 9">
        <text>4-methyl-5-(2-phosphooxyethyl)-thiazole + 4-amino-2-methyl-5-(diphosphooxymethyl)pyrimidine + H(+) = thiamine phosphate + diphosphate</text>
        <dbReference type="Rhea" id="RHEA:22328"/>
        <dbReference type="ChEBI" id="CHEBI:15378"/>
        <dbReference type="ChEBI" id="CHEBI:33019"/>
        <dbReference type="ChEBI" id="CHEBI:37575"/>
        <dbReference type="ChEBI" id="CHEBI:57841"/>
        <dbReference type="ChEBI" id="CHEBI:58296"/>
        <dbReference type="EC" id="2.5.1.3"/>
    </reaction>
</comment>
<comment type="catalytic activity">
    <reaction evidence="8 9">
        <text>2-[(2R,5Z)-2-carboxy-4-methylthiazol-5(2H)-ylidene]ethyl phosphate + 4-amino-2-methyl-5-(diphosphooxymethyl)pyrimidine + 2 H(+) = thiamine phosphate + CO2 + diphosphate</text>
        <dbReference type="Rhea" id="RHEA:47844"/>
        <dbReference type="ChEBI" id="CHEBI:15378"/>
        <dbReference type="ChEBI" id="CHEBI:16526"/>
        <dbReference type="ChEBI" id="CHEBI:33019"/>
        <dbReference type="ChEBI" id="CHEBI:37575"/>
        <dbReference type="ChEBI" id="CHEBI:57841"/>
        <dbReference type="ChEBI" id="CHEBI:62899"/>
        <dbReference type="EC" id="2.5.1.3"/>
    </reaction>
</comment>
<dbReference type="Proteomes" id="UP001225646">
    <property type="component" value="Unassembled WGS sequence"/>
</dbReference>
<dbReference type="GO" id="GO:0016853">
    <property type="term" value="F:isomerase activity"/>
    <property type="evidence" value="ECO:0007669"/>
    <property type="project" value="UniProtKB-KW"/>
</dbReference>
<evidence type="ECO:0000256" key="9">
    <source>
        <dbReference type="HAMAP-Rule" id="MF_00097"/>
    </source>
</evidence>
<proteinExistence type="inferred from homology"/>
<keyword evidence="3 9" id="KW-0479">Metal-binding</keyword>
<keyword evidence="4 9" id="KW-0460">Magnesium</keyword>
<dbReference type="PANTHER" id="PTHR20857:SF22">
    <property type="entry name" value="THIAZOLE TAUTOMERASE"/>
    <property type="match status" value="1"/>
</dbReference>
<dbReference type="Gene3D" id="3.20.20.70">
    <property type="entry name" value="Aldolase class I"/>
    <property type="match status" value="1"/>
</dbReference>
<comment type="catalytic activity">
    <reaction evidence="7 9">
        <text>2-(2-carboxy-4-methylthiazol-5-yl)ethyl phosphate + 4-amino-2-methyl-5-(diphosphooxymethyl)pyrimidine + 2 H(+) = thiamine phosphate + CO2 + diphosphate</text>
        <dbReference type="Rhea" id="RHEA:47848"/>
        <dbReference type="ChEBI" id="CHEBI:15378"/>
        <dbReference type="ChEBI" id="CHEBI:16526"/>
        <dbReference type="ChEBI" id="CHEBI:33019"/>
        <dbReference type="ChEBI" id="CHEBI:37575"/>
        <dbReference type="ChEBI" id="CHEBI:57841"/>
        <dbReference type="ChEBI" id="CHEBI:62890"/>
        <dbReference type="EC" id="2.5.1.3"/>
    </reaction>
</comment>
<feature type="binding site" evidence="9">
    <location>
        <position position="62"/>
    </location>
    <ligand>
        <name>4-amino-2-methyl-5-(diphosphooxymethyl)pyrimidine</name>
        <dbReference type="ChEBI" id="CHEBI:57841"/>
    </ligand>
</feature>
<feature type="domain" description="Thiamine phosphate synthase/TenI" evidence="10">
    <location>
        <begin position="5"/>
        <end position="177"/>
    </location>
</feature>
<evidence type="ECO:0000313" key="12">
    <source>
        <dbReference type="Proteomes" id="UP001225646"/>
    </source>
</evidence>
<organism evidence="11 12">
    <name type="scientific">Aeribacillus alveayuensis</name>
    <dbReference type="NCBI Taxonomy" id="279215"/>
    <lineage>
        <taxon>Bacteria</taxon>
        <taxon>Bacillati</taxon>
        <taxon>Bacillota</taxon>
        <taxon>Bacilli</taxon>
        <taxon>Bacillales</taxon>
        <taxon>Bacillaceae</taxon>
        <taxon>Aeribacillus</taxon>
    </lineage>
</organism>
<dbReference type="Pfam" id="PF02581">
    <property type="entry name" value="TMP-TENI"/>
    <property type="match status" value="1"/>
</dbReference>
<feature type="binding site" evidence="9">
    <location>
        <position position="63"/>
    </location>
    <ligand>
        <name>Mg(2+)</name>
        <dbReference type="ChEBI" id="CHEBI:18420"/>
    </ligand>
</feature>
<keyword evidence="12" id="KW-1185">Reference proteome</keyword>
<evidence type="ECO:0000256" key="1">
    <source>
        <dbReference type="ARBA" id="ARBA00005165"/>
    </source>
</evidence>
<evidence type="ECO:0000256" key="7">
    <source>
        <dbReference type="ARBA" id="ARBA00047851"/>
    </source>
</evidence>
<comment type="pathway">
    <text evidence="1 9">Cofactor biosynthesis; thiamine diphosphate biosynthesis; thiamine phosphate from 4-amino-2-methyl-5-diphosphomethylpyrimidine and 4-methyl-5-(2-phosphoethyl)-thiazole: step 1/1.</text>
</comment>
<evidence type="ECO:0000256" key="8">
    <source>
        <dbReference type="ARBA" id="ARBA00047883"/>
    </source>
</evidence>
<feature type="binding site" evidence="9">
    <location>
        <position position="129"/>
    </location>
    <ligand>
        <name>4-amino-2-methyl-5-(diphosphooxymethyl)pyrimidine</name>
        <dbReference type="ChEBI" id="CHEBI:57841"/>
    </ligand>
</feature>
<evidence type="ECO:0000256" key="3">
    <source>
        <dbReference type="ARBA" id="ARBA00022723"/>
    </source>
</evidence>
<evidence type="ECO:0000259" key="10">
    <source>
        <dbReference type="Pfam" id="PF02581"/>
    </source>
</evidence>
<dbReference type="PANTHER" id="PTHR20857">
    <property type="entry name" value="THIAMINE-PHOSPHATE PYROPHOSPHORYLASE"/>
    <property type="match status" value="1"/>
</dbReference>
<dbReference type="EMBL" id="JAUSTR010000004">
    <property type="protein sequence ID" value="MDQ0162463.1"/>
    <property type="molecule type" value="Genomic_DNA"/>
</dbReference>
<comment type="caution">
    <text evidence="9">Lacks conserved residue(s) required for the propagation of feature annotation.</text>
</comment>
<evidence type="ECO:0000256" key="6">
    <source>
        <dbReference type="ARBA" id="ARBA00047334"/>
    </source>
</evidence>
<evidence type="ECO:0000256" key="5">
    <source>
        <dbReference type="ARBA" id="ARBA00022977"/>
    </source>
</evidence>
<comment type="caution">
    <text evidence="11">The sequence shown here is derived from an EMBL/GenBank/DDBJ whole genome shotgun (WGS) entry which is preliminary data.</text>
</comment>
<dbReference type="CDD" id="cd00564">
    <property type="entry name" value="TMP_TenI"/>
    <property type="match status" value="1"/>
</dbReference>
<comment type="function">
    <text evidence="9">Condenses 4-methyl-5-(beta-hydroxyethyl)thiazole monophosphate (THZ-P) and 2-methyl-4-amino-5-hydroxymethyl pyrimidine pyrophosphate (HMP-PP) to form thiamine monophosphate (TMP).</text>
</comment>
<gene>
    <name evidence="9" type="primary">thiE</name>
    <name evidence="11" type="ORF">J2S06_001540</name>
</gene>
<dbReference type="HAMAP" id="MF_00097">
    <property type="entry name" value="TMP_synthase"/>
    <property type="match status" value="1"/>
</dbReference>
<feature type="binding site" evidence="9">
    <location>
        <position position="156"/>
    </location>
    <ligand>
        <name>2-[(2R,5Z)-2-carboxy-4-methylthiazol-5(2H)-ylidene]ethyl phosphate</name>
        <dbReference type="ChEBI" id="CHEBI:62899"/>
    </ligand>
</feature>
<comment type="similarity">
    <text evidence="9">Belongs to the thiamine-phosphate synthase family.</text>
</comment>
<dbReference type="EC" id="2.5.1.3" evidence="9"/>
<dbReference type="InterPro" id="IPR036206">
    <property type="entry name" value="ThiamineP_synth_sf"/>
</dbReference>
<protein>
    <recommendedName>
        <fullName evidence="9">Thiamine-phosphate synthase</fullName>
        <shortName evidence="9">TP synthase</shortName>
        <shortName evidence="9">TPS</shortName>
        <ecNumber evidence="9">2.5.1.3</ecNumber>
    </recommendedName>
    <alternativeName>
        <fullName evidence="9">Thiamine-phosphate pyrophosphorylase</fullName>
        <shortName evidence="9">TMP pyrophosphorylase</shortName>
        <shortName evidence="9">TMP-PPase</shortName>
    </alternativeName>
</protein>